<dbReference type="RefSeq" id="XP_067762772.1">
    <property type="nucleotide sequence ID" value="XM_067910016.1"/>
</dbReference>
<comment type="caution">
    <text evidence="1">The sequence shown here is derived from an EMBL/GenBank/DDBJ whole genome shotgun (WGS) entry which is preliminary data.</text>
</comment>
<reference evidence="1 2" key="1">
    <citation type="journal article" date="2014" name="PLoS Genet.">
        <title>The Genome of Spironucleus salmonicida Highlights a Fish Pathogen Adapted to Fluctuating Environments.</title>
        <authorList>
            <person name="Xu F."/>
            <person name="Jerlstrom-Hultqvist J."/>
            <person name="Einarsson E."/>
            <person name="Astvaldsson A."/>
            <person name="Svard S.G."/>
            <person name="Andersson J.O."/>
        </authorList>
    </citation>
    <scope>NUCLEOTIDE SEQUENCE [LARGE SCALE GENOMIC DNA]</scope>
    <source>
        <strain evidence="1 2">ATCC 50377</strain>
    </source>
</reference>
<accession>A0A9P8RWJ9</accession>
<dbReference type="AlphaFoldDB" id="A0A9P8RWJ9"/>
<keyword evidence="2" id="KW-1185">Reference proteome</keyword>
<dbReference type="GeneID" id="94300223"/>
<gene>
    <name evidence="1" type="ORF">SS50377_26200</name>
</gene>
<proteinExistence type="predicted"/>
<organism evidence="1 2">
    <name type="scientific">Spironucleus salmonicida</name>
    <dbReference type="NCBI Taxonomy" id="348837"/>
    <lineage>
        <taxon>Eukaryota</taxon>
        <taxon>Metamonada</taxon>
        <taxon>Diplomonadida</taxon>
        <taxon>Hexamitidae</taxon>
        <taxon>Hexamitinae</taxon>
        <taxon>Spironucleus</taxon>
    </lineage>
</organism>
<evidence type="ECO:0000313" key="1">
    <source>
        <dbReference type="EMBL" id="KAH0571999.1"/>
    </source>
</evidence>
<sequence length="68" mass="7054">MGAQATHLPPKPACSLGLQLSELISATVASEPLYTARPLSSDLVELAELMLCQTFGPEALQADLSGAE</sequence>
<dbReference type="EMBL" id="AUWU02000006">
    <property type="protein sequence ID" value="KAH0571999.1"/>
    <property type="molecule type" value="Genomic_DNA"/>
</dbReference>
<dbReference type="KEGG" id="ssao:94300223"/>
<evidence type="ECO:0000313" key="2">
    <source>
        <dbReference type="Proteomes" id="UP000018208"/>
    </source>
</evidence>
<name>A0A9P8RWJ9_9EUKA</name>
<protein>
    <submittedName>
        <fullName evidence="1">Uncharacterized protein</fullName>
    </submittedName>
</protein>
<dbReference type="Proteomes" id="UP000018208">
    <property type="component" value="Unassembled WGS sequence"/>
</dbReference>